<dbReference type="Gene3D" id="1.25.40.20">
    <property type="entry name" value="Ankyrin repeat-containing domain"/>
    <property type="match status" value="3"/>
</dbReference>
<dbReference type="Proteomes" id="UP000218209">
    <property type="component" value="Unassembled WGS sequence"/>
</dbReference>
<dbReference type="SMART" id="SM00248">
    <property type="entry name" value="ANK"/>
    <property type="match status" value="5"/>
</dbReference>
<feature type="repeat" description="ANK" evidence="3">
    <location>
        <begin position="373"/>
        <end position="394"/>
    </location>
</feature>
<dbReference type="InterPro" id="IPR036770">
    <property type="entry name" value="Ankyrin_rpt-contain_sf"/>
</dbReference>
<dbReference type="SUPFAM" id="SSF48403">
    <property type="entry name" value="Ankyrin repeat"/>
    <property type="match status" value="1"/>
</dbReference>
<proteinExistence type="predicted"/>
<dbReference type="AlphaFoldDB" id="A0A1X6NMA3"/>
<evidence type="ECO:0000256" key="2">
    <source>
        <dbReference type="ARBA" id="ARBA00023043"/>
    </source>
</evidence>
<dbReference type="EMBL" id="KV919429">
    <property type="protein sequence ID" value="OSX69718.1"/>
    <property type="molecule type" value="Genomic_DNA"/>
</dbReference>
<name>A0A1X6NMA3_PORUM</name>
<evidence type="ECO:0000313" key="6">
    <source>
        <dbReference type="Proteomes" id="UP000218209"/>
    </source>
</evidence>
<dbReference type="PANTHER" id="PTHR24173">
    <property type="entry name" value="ANKYRIN REPEAT CONTAINING"/>
    <property type="match status" value="1"/>
</dbReference>
<evidence type="ECO:0000313" key="5">
    <source>
        <dbReference type="EMBL" id="OSX69718.1"/>
    </source>
</evidence>
<feature type="repeat" description="ANK" evidence="3">
    <location>
        <begin position="120"/>
        <end position="146"/>
    </location>
</feature>
<protein>
    <submittedName>
        <fullName evidence="5">Uncharacterized protein</fullName>
    </submittedName>
</protein>
<reference evidence="5 6" key="1">
    <citation type="submission" date="2017-03" db="EMBL/GenBank/DDBJ databases">
        <title>WGS assembly of Porphyra umbilicalis.</title>
        <authorList>
            <person name="Brawley S.H."/>
            <person name="Blouin N.A."/>
            <person name="Ficko-Blean E."/>
            <person name="Wheeler G.L."/>
            <person name="Lohr M."/>
            <person name="Goodson H.V."/>
            <person name="Jenkins J.W."/>
            <person name="Blaby-Haas C.E."/>
            <person name="Helliwell K.E."/>
            <person name="Chan C."/>
            <person name="Marriage T."/>
            <person name="Bhattacharya D."/>
            <person name="Klein A.S."/>
            <person name="Badis Y."/>
            <person name="Brodie J."/>
            <person name="Cao Y."/>
            <person name="Collen J."/>
            <person name="Dittami S.M."/>
            <person name="Gachon C.M."/>
            <person name="Green B.R."/>
            <person name="Karpowicz S."/>
            <person name="Kim J.W."/>
            <person name="Kudahl U."/>
            <person name="Lin S."/>
            <person name="Michel G."/>
            <person name="Mittag M."/>
            <person name="Olson B.J."/>
            <person name="Pangilinan J."/>
            <person name="Peng Y."/>
            <person name="Qiu H."/>
            <person name="Shu S."/>
            <person name="Singer J.T."/>
            <person name="Smith A.G."/>
            <person name="Sprecher B.N."/>
            <person name="Wagner V."/>
            <person name="Wang W."/>
            <person name="Wang Z.-Y."/>
            <person name="Yan J."/>
            <person name="Yarish C."/>
            <person name="Zoeuner-Riek S."/>
            <person name="Zhuang Y."/>
            <person name="Zou Y."/>
            <person name="Lindquist E.A."/>
            <person name="Grimwood J."/>
            <person name="Barry K."/>
            <person name="Rokhsar D.S."/>
            <person name="Schmutz J."/>
            <person name="Stiller J.W."/>
            <person name="Grossman A.R."/>
            <person name="Prochnik S.E."/>
        </authorList>
    </citation>
    <scope>NUCLEOTIDE SEQUENCE [LARGE SCALE GENOMIC DNA]</scope>
    <source>
        <strain evidence="5">4086291</strain>
    </source>
</reference>
<dbReference type="PROSITE" id="PS50088">
    <property type="entry name" value="ANK_REPEAT"/>
    <property type="match status" value="3"/>
</dbReference>
<evidence type="ECO:0000256" key="4">
    <source>
        <dbReference type="SAM" id="MobiDB-lite"/>
    </source>
</evidence>
<keyword evidence="2 3" id="KW-0040">ANK repeat</keyword>
<organism evidence="5 6">
    <name type="scientific">Porphyra umbilicalis</name>
    <name type="common">Purple laver</name>
    <name type="synonym">Red alga</name>
    <dbReference type="NCBI Taxonomy" id="2786"/>
    <lineage>
        <taxon>Eukaryota</taxon>
        <taxon>Rhodophyta</taxon>
        <taxon>Bangiophyceae</taxon>
        <taxon>Bangiales</taxon>
        <taxon>Bangiaceae</taxon>
        <taxon>Porphyra</taxon>
    </lineage>
</organism>
<dbReference type="PROSITE" id="PS50297">
    <property type="entry name" value="ANK_REP_REGION"/>
    <property type="match status" value="3"/>
</dbReference>
<feature type="compositionally biased region" description="Low complexity" evidence="4">
    <location>
        <begin position="567"/>
        <end position="584"/>
    </location>
</feature>
<accession>A0A1X6NMA3</accession>
<dbReference type="PANTHER" id="PTHR24173:SF74">
    <property type="entry name" value="ANKYRIN REPEAT DOMAIN-CONTAINING PROTEIN 16"/>
    <property type="match status" value="1"/>
</dbReference>
<feature type="compositionally biased region" description="Gly residues" evidence="4">
    <location>
        <begin position="545"/>
        <end position="557"/>
    </location>
</feature>
<feature type="repeat" description="ANK" evidence="3">
    <location>
        <begin position="335"/>
        <end position="360"/>
    </location>
</feature>
<gene>
    <name evidence="5" type="ORF">BU14_1246s0002</name>
</gene>
<keyword evidence="6" id="KW-1185">Reference proteome</keyword>
<evidence type="ECO:0000256" key="1">
    <source>
        <dbReference type="ARBA" id="ARBA00022737"/>
    </source>
</evidence>
<sequence length="733" mass="73836">MLPPMQTFEPPAAGPPACAALALCPSLAVAQSSTAAAAAAASAGSASGDEGAVDGMTPGAWEAAMLAACRDAADDPVAAEQLLDVDLPLVRSLVPLQPLPSITSTLDVDGYSTGIDGEPAELTPLHVAAKAGNVRVAGALLRRGASSRHEGYAFRLPLLDAVRAPKSALETSRLLLEDGCKPGVAELNAAIRGGTLAMVQLLLEYGVSHLRRHSYLHDVPMEVAVDLPDDRAAPVMRLLRDHGGTLDFVYLDWEGGGATVLSRACRAGNVAKVQKCLAAGASVHLSGPDGVTPLHAVFLRDEDDHRGAAPPVAPYATLEDVLLLGGASLHSRDRYGQTALHYSVMAGDLPALQRLLADGAADGTHVVHAVACDGATPLHLAAGAGRADLVDALVAAVAHTVTGGPRSPLVEAVRGGHAGVVAKLLRLYHHHTRAVLAVLPVAVAAGDRGIVRLVAAAVRDGSSGSHWLRRQLVTACVDVHALRAHNEPADVAVAAAEVVRRTAYCGGVRTCGVAVDQDLVLAGSPGLAAVARAAGLCGKRPGGGDGGGAGGDGGGPASAGRVLGKRPSAAGPSTGAPAGTGGQPVAASSAACAGSAAPFLGITQQTLGTVRGVLARHPRPVGGAPTAPSSPAFGDWPGLSTDAVAAALAAHATGGAPTIRLALRRAAAHFGITGDVVACGEAAAFDLERQLLTFSLPNAPEMVRAIGLLSSTITECRKEVGFVRVEEVPPSSW</sequence>
<keyword evidence="1" id="KW-0677">Repeat</keyword>
<dbReference type="OrthoDB" id="194358at2759"/>
<dbReference type="Pfam" id="PF00023">
    <property type="entry name" value="Ank"/>
    <property type="match status" value="1"/>
</dbReference>
<dbReference type="InterPro" id="IPR002110">
    <property type="entry name" value="Ankyrin_rpt"/>
</dbReference>
<feature type="region of interest" description="Disordered" evidence="4">
    <location>
        <begin position="545"/>
        <end position="584"/>
    </location>
</feature>
<dbReference type="Pfam" id="PF12796">
    <property type="entry name" value="Ank_2"/>
    <property type="match status" value="1"/>
</dbReference>
<evidence type="ECO:0000256" key="3">
    <source>
        <dbReference type="PROSITE-ProRule" id="PRU00023"/>
    </source>
</evidence>